<dbReference type="InterPro" id="IPR050231">
    <property type="entry name" value="Iron_ascorbate_oxido_reductase"/>
</dbReference>
<keyword evidence="1" id="KW-0560">Oxidoreductase</keyword>
<dbReference type="Proteomes" id="UP000775213">
    <property type="component" value="Unassembled WGS sequence"/>
</dbReference>
<comment type="similarity">
    <text evidence="1">Belongs to the iron/ascorbate-dependent oxidoreductase family.</text>
</comment>
<dbReference type="InterPro" id="IPR027443">
    <property type="entry name" value="IPNS-like_sf"/>
</dbReference>
<reference evidence="3 4" key="1">
    <citation type="journal article" date="2021" name="Hortic Res">
        <title>Chromosome-scale assembly of the Dendrobium chrysotoxum genome enhances the understanding of orchid evolution.</title>
        <authorList>
            <person name="Zhang Y."/>
            <person name="Zhang G.Q."/>
            <person name="Zhang D."/>
            <person name="Liu X.D."/>
            <person name="Xu X.Y."/>
            <person name="Sun W.H."/>
            <person name="Yu X."/>
            <person name="Zhu X."/>
            <person name="Wang Z.W."/>
            <person name="Zhao X."/>
            <person name="Zhong W.Y."/>
            <person name="Chen H."/>
            <person name="Yin W.L."/>
            <person name="Huang T."/>
            <person name="Niu S.C."/>
            <person name="Liu Z.J."/>
        </authorList>
    </citation>
    <scope>NUCLEOTIDE SEQUENCE [LARGE SCALE GENOMIC DNA]</scope>
    <source>
        <strain evidence="3">Lindl</strain>
    </source>
</reference>
<dbReference type="Pfam" id="PF03171">
    <property type="entry name" value="2OG-FeII_Oxy"/>
    <property type="match status" value="1"/>
</dbReference>
<dbReference type="InterPro" id="IPR005123">
    <property type="entry name" value="Oxoglu/Fe-dep_dioxygenase_dom"/>
</dbReference>
<dbReference type="PROSITE" id="PS51471">
    <property type="entry name" value="FE2OG_OXY"/>
    <property type="match status" value="1"/>
</dbReference>
<dbReference type="EMBL" id="JAGFBR010000291">
    <property type="protein sequence ID" value="KAH0445987.1"/>
    <property type="molecule type" value="Genomic_DNA"/>
</dbReference>
<sequence>MNEEKLDTNKDEGDKKESFYIATPLSRQRLPAILEPYTEALEELFKACREVCMTLLEAAAVALKMSDHRYFVDRHNGYDDRLRLLHYPPSPINVEAIRAGAHTDYGSFTVLFQRDVSGLQVLVDDRWIDVEPPARGTVVVNVADALEFWSEGVLCSAQHRVVMPRTQNEAVSRFSIAFFCQPDAHADLTPVKVTSIRRKRTSAQYLDELKRKGINSASAELTGGQHLQARLQASYGL</sequence>
<keyword evidence="4" id="KW-1185">Reference proteome</keyword>
<gene>
    <name evidence="3" type="ORF">IEQ34_025180</name>
</gene>
<dbReference type="PANTHER" id="PTHR47990">
    <property type="entry name" value="2-OXOGLUTARATE (2OG) AND FE(II)-DEPENDENT OXYGENASE SUPERFAMILY PROTEIN-RELATED"/>
    <property type="match status" value="1"/>
</dbReference>
<feature type="domain" description="Fe2OG dioxygenase" evidence="2">
    <location>
        <begin position="77"/>
        <end position="182"/>
    </location>
</feature>
<protein>
    <recommendedName>
        <fullName evidence="2">Fe2OG dioxygenase domain-containing protein</fullName>
    </recommendedName>
</protein>
<dbReference type="Gene3D" id="2.60.120.330">
    <property type="entry name" value="B-lactam Antibiotic, Isopenicillin N Synthase, Chain"/>
    <property type="match status" value="1"/>
</dbReference>
<dbReference type="AlphaFoldDB" id="A0AAV7FQA3"/>
<dbReference type="GO" id="GO:0046872">
    <property type="term" value="F:metal ion binding"/>
    <property type="evidence" value="ECO:0007669"/>
    <property type="project" value="UniProtKB-KW"/>
</dbReference>
<dbReference type="SUPFAM" id="SSF51197">
    <property type="entry name" value="Clavaminate synthase-like"/>
    <property type="match status" value="1"/>
</dbReference>
<evidence type="ECO:0000313" key="3">
    <source>
        <dbReference type="EMBL" id="KAH0445987.1"/>
    </source>
</evidence>
<accession>A0AAV7FQA3</accession>
<comment type="caution">
    <text evidence="3">The sequence shown here is derived from an EMBL/GenBank/DDBJ whole genome shotgun (WGS) entry which is preliminary data.</text>
</comment>
<evidence type="ECO:0000259" key="2">
    <source>
        <dbReference type="PROSITE" id="PS51471"/>
    </source>
</evidence>
<name>A0AAV7FQA3_DENCH</name>
<evidence type="ECO:0000313" key="4">
    <source>
        <dbReference type="Proteomes" id="UP000775213"/>
    </source>
</evidence>
<proteinExistence type="inferred from homology"/>
<evidence type="ECO:0000256" key="1">
    <source>
        <dbReference type="RuleBase" id="RU003682"/>
    </source>
</evidence>
<dbReference type="GO" id="GO:0016491">
    <property type="term" value="F:oxidoreductase activity"/>
    <property type="evidence" value="ECO:0007669"/>
    <property type="project" value="UniProtKB-KW"/>
</dbReference>
<organism evidence="3 4">
    <name type="scientific">Dendrobium chrysotoxum</name>
    <name type="common">Orchid</name>
    <dbReference type="NCBI Taxonomy" id="161865"/>
    <lineage>
        <taxon>Eukaryota</taxon>
        <taxon>Viridiplantae</taxon>
        <taxon>Streptophyta</taxon>
        <taxon>Embryophyta</taxon>
        <taxon>Tracheophyta</taxon>
        <taxon>Spermatophyta</taxon>
        <taxon>Magnoliopsida</taxon>
        <taxon>Liliopsida</taxon>
        <taxon>Asparagales</taxon>
        <taxon>Orchidaceae</taxon>
        <taxon>Epidendroideae</taxon>
        <taxon>Malaxideae</taxon>
        <taxon>Dendrobiinae</taxon>
        <taxon>Dendrobium</taxon>
    </lineage>
</organism>
<keyword evidence="1" id="KW-0479">Metal-binding</keyword>
<dbReference type="InterPro" id="IPR044861">
    <property type="entry name" value="IPNS-like_FE2OG_OXY"/>
</dbReference>
<keyword evidence="1" id="KW-0408">Iron</keyword>